<sequence>MQSRMQQQLSLVLELDRLKSVLRRTRVKCAEGRLENSAEHSWHVAMMALLMQEHANEPVDINRVIKMLLMHDMVEIDAGDTFVYDTAASAEQAQKELAAAERLFGLLPTEQGEELFRLWREFEAAQSADAKFAKALDRLIPMMLNYHNQGQSWMENGVSRQQALTVNRRIDEGSHALWEYAQQMIEHATEQGWLKA</sequence>
<keyword evidence="1" id="KW-0479">Metal-binding</keyword>
<gene>
    <name evidence="4" type="ORF">L910_1443</name>
</gene>
<proteinExistence type="predicted"/>
<name>S7JAN5_VIBFL</name>
<keyword evidence="2 4" id="KW-0378">Hydrolase</keyword>
<dbReference type="SUPFAM" id="SSF109604">
    <property type="entry name" value="HD-domain/PDEase-like"/>
    <property type="match status" value="1"/>
</dbReference>
<dbReference type="InterPro" id="IPR039356">
    <property type="entry name" value="YfbR/HDDC2"/>
</dbReference>
<dbReference type="RefSeq" id="WP_020330961.1">
    <property type="nucleotide sequence ID" value="NZ_ASXS01000015.1"/>
</dbReference>
<dbReference type="GO" id="GO:0005737">
    <property type="term" value="C:cytoplasm"/>
    <property type="evidence" value="ECO:0007669"/>
    <property type="project" value="TreeGrafter"/>
</dbReference>
<accession>S7JAN5</accession>
<dbReference type="PANTHER" id="PTHR11845:SF13">
    <property type="entry name" value="5'-DEOXYNUCLEOTIDASE HDDC2"/>
    <property type="match status" value="1"/>
</dbReference>
<comment type="caution">
    <text evidence="4">The sequence shown here is derived from an EMBL/GenBank/DDBJ whole genome shotgun (WGS) entry which is preliminary data.</text>
</comment>
<evidence type="ECO:0000259" key="3">
    <source>
        <dbReference type="Pfam" id="PF13023"/>
    </source>
</evidence>
<protein>
    <submittedName>
        <fullName evidence="4">Putative hydrolase</fullName>
    </submittedName>
</protein>
<dbReference type="Proteomes" id="UP000014854">
    <property type="component" value="Unassembled WGS sequence"/>
</dbReference>
<feature type="domain" description="HD" evidence="3">
    <location>
        <begin position="15"/>
        <end position="178"/>
    </location>
</feature>
<dbReference type="InterPro" id="IPR006674">
    <property type="entry name" value="HD_domain"/>
</dbReference>
<evidence type="ECO:0000313" key="4">
    <source>
        <dbReference type="EMBL" id="EPP21016.1"/>
    </source>
</evidence>
<dbReference type="GO" id="GO:0002953">
    <property type="term" value="F:5'-deoxynucleotidase activity"/>
    <property type="evidence" value="ECO:0007669"/>
    <property type="project" value="InterPro"/>
</dbReference>
<evidence type="ECO:0000256" key="1">
    <source>
        <dbReference type="ARBA" id="ARBA00022723"/>
    </source>
</evidence>
<dbReference type="AlphaFoldDB" id="S7JAN5"/>
<dbReference type="Pfam" id="PF13023">
    <property type="entry name" value="HD_3"/>
    <property type="match status" value="1"/>
</dbReference>
<dbReference type="EMBL" id="ASXS01000015">
    <property type="protein sequence ID" value="EPP21016.1"/>
    <property type="molecule type" value="Genomic_DNA"/>
</dbReference>
<dbReference type="GO" id="GO:0046872">
    <property type="term" value="F:metal ion binding"/>
    <property type="evidence" value="ECO:0007669"/>
    <property type="project" value="UniProtKB-KW"/>
</dbReference>
<organism evidence="4 5">
    <name type="scientific">Vibrio fluvialis PG41</name>
    <dbReference type="NCBI Taxonomy" id="1336752"/>
    <lineage>
        <taxon>Bacteria</taxon>
        <taxon>Pseudomonadati</taxon>
        <taxon>Pseudomonadota</taxon>
        <taxon>Gammaproteobacteria</taxon>
        <taxon>Vibrionales</taxon>
        <taxon>Vibrionaceae</taxon>
        <taxon>Vibrio</taxon>
    </lineage>
</organism>
<dbReference type="PATRIC" id="fig|1336752.4.peg.3294"/>
<dbReference type="Gene3D" id="1.10.3210.10">
    <property type="entry name" value="Hypothetical protein af1432"/>
    <property type="match status" value="1"/>
</dbReference>
<evidence type="ECO:0000313" key="5">
    <source>
        <dbReference type="Proteomes" id="UP000014854"/>
    </source>
</evidence>
<dbReference type="PANTHER" id="PTHR11845">
    <property type="entry name" value="5'-DEOXYNUCLEOTIDASE HDDC2"/>
    <property type="match status" value="1"/>
</dbReference>
<evidence type="ECO:0000256" key="2">
    <source>
        <dbReference type="ARBA" id="ARBA00022801"/>
    </source>
</evidence>
<reference evidence="4 5" key="1">
    <citation type="journal article" date="2013" name="Gut Pathog.">
        <title>Evidence of a new metabolic capacity in an emerging diarrheal pathogen: lessons from the draft genomes of Vibrio fluvialis strains PG41 and I21563.</title>
        <authorList>
            <person name="Khatri I."/>
            <person name="Mahajan S."/>
            <person name="Dureja C."/>
            <person name="Subramanian S."/>
            <person name="Raychaudhuri S."/>
        </authorList>
    </citation>
    <scope>NUCLEOTIDE SEQUENCE [LARGE SCALE GENOMIC DNA]</scope>
    <source>
        <strain evidence="4 5">PG41</strain>
    </source>
</reference>